<dbReference type="GO" id="GO:0016787">
    <property type="term" value="F:hydrolase activity"/>
    <property type="evidence" value="ECO:0007669"/>
    <property type="project" value="UniProtKB-KW"/>
</dbReference>
<dbReference type="PIRSF" id="PIRSF005962">
    <property type="entry name" value="Pept_M20D_amidohydro"/>
    <property type="match status" value="1"/>
</dbReference>
<accession>A0A371B0S8</accession>
<dbReference type="AlphaFoldDB" id="A0A371B0S8"/>
<feature type="binding site" evidence="3">
    <location>
        <position position="106"/>
    </location>
    <ligand>
        <name>Mn(2+)</name>
        <dbReference type="ChEBI" id="CHEBI:29035"/>
        <label>2</label>
    </ligand>
</feature>
<dbReference type="SUPFAM" id="SSF53187">
    <property type="entry name" value="Zn-dependent exopeptidases"/>
    <property type="match status" value="1"/>
</dbReference>
<organism evidence="5 6">
    <name type="scientific">Undibacter mobilis</name>
    <dbReference type="NCBI Taxonomy" id="2292256"/>
    <lineage>
        <taxon>Bacteria</taxon>
        <taxon>Pseudomonadati</taxon>
        <taxon>Pseudomonadota</taxon>
        <taxon>Alphaproteobacteria</taxon>
        <taxon>Hyphomicrobiales</taxon>
        <taxon>Nitrobacteraceae</taxon>
        <taxon>Undibacter</taxon>
    </lineage>
</organism>
<dbReference type="RefSeq" id="WP_115518653.1">
    <property type="nucleotide sequence ID" value="NZ_QRGO01000003.1"/>
</dbReference>
<dbReference type="Gene3D" id="3.30.70.360">
    <property type="match status" value="1"/>
</dbReference>
<keyword evidence="6" id="KW-1185">Reference proteome</keyword>
<dbReference type="InterPro" id="IPR017439">
    <property type="entry name" value="Amidohydrolase"/>
</dbReference>
<comment type="cofactor">
    <cofactor evidence="3">
        <name>Mn(2+)</name>
        <dbReference type="ChEBI" id="CHEBI:29035"/>
    </cofactor>
    <text evidence="3">The Mn(2+) ion enhances activity.</text>
</comment>
<feature type="domain" description="Peptidase M20 dimerisation" evidence="4">
    <location>
        <begin position="189"/>
        <end position="283"/>
    </location>
</feature>
<sequence length="388" mass="41572">MPIVNRVADLHSDITAWRRDIHAHPEILYNVHRTAATVAEKLKSFGCDEVVPGIGKTGVVGVIRGRKQGSGKTVALRADMDALPITELNDLPYKSTIPGAMHACGHDGHTAMLLGAARYLAETRNFDGTVVVVFQPAEEGGAGALAMLEDGMAERFGIDEFYGMHNSPGMPVGEFGINSGPIMAAADYVTIDIEGYGGHAARPHLTIDPVLVGAHIITGIQSVVSRNTDPLKSAVVSICVVEAGSADNIIPQTVRLRGTARTLDDKVQDMVEANLARLVENTAAAFGAKAKLTYRRNYPVLVNHETETGFAASVAKEIAGQDRVNTKLPPMMGAEDFSFMLRKRPGAFIWVGNGDSAGLHHPRYNFNDDAIPLGTSYWVRLVETALPA</sequence>
<dbReference type="FunFam" id="3.30.70.360:FF:000014">
    <property type="entry name" value="N-acyl-L-amino acid amidohydrolase"/>
    <property type="match status" value="1"/>
</dbReference>
<feature type="binding site" evidence="3">
    <location>
        <position position="104"/>
    </location>
    <ligand>
        <name>Mn(2+)</name>
        <dbReference type="ChEBI" id="CHEBI:29035"/>
        <label>2</label>
    </ligand>
</feature>
<comment type="caution">
    <text evidence="5">The sequence shown here is derived from an EMBL/GenBank/DDBJ whole genome shotgun (WGS) entry which is preliminary data.</text>
</comment>
<dbReference type="CDD" id="cd05666">
    <property type="entry name" value="M20_Acy1-like"/>
    <property type="match status" value="1"/>
</dbReference>
<dbReference type="GO" id="GO:0046872">
    <property type="term" value="F:metal ion binding"/>
    <property type="evidence" value="ECO:0007669"/>
    <property type="project" value="UniProtKB-KW"/>
</dbReference>
<dbReference type="Proteomes" id="UP000263993">
    <property type="component" value="Unassembled WGS sequence"/>
</dbReference>
<proteinExistence type="inferred from homology"/>
<dbReference type="InterPro" id="IPR036264">
    <property type="entry name" value="Bact_exopeptidase_dim_dom"/>
</dbReference>
<dbReference type="SUPFAM" id="SSF55031">
    <property type="entry name" value="Bacterial exopeptidase dimerisation domain"/>
    <property type="match status" value="1"/>
</dbReference>
<feature type="binding site" evidence="3">
    <location>
        <position position="360"/>
    </location>
    <ligand>
        <name>Mn(2+)</name>
        <dbReference type="ChEBI" id="CHEBI:29035"/>
        <label>2</label>
    </ligand>
</feature>
<evidence type="ECO:0000313" key="5">
    <source>
        <dbReference type="EMBL" id="RDV01137.1"/>
    </source>
</evidence>
<evidence type="ECO:0000256" key="2">
    <source>
        <dbReference type="ARBA" id="ARBA00022801"/>
    </source>
</evidence>
<comment type="similarity">
    <text evidence="1">Belongs to the peptidase M20 family.</text>
</comment>
<evidence type="ECO:0000256" key="1">
    <source>
        <dbReference type="ARBA" id="ARBA00006153"/>
    </source>
</evidence>
<keyword evidence="3" id="KW-0479">Metal-binding</keyword>
<dbReference type="InterPro" id="IPR011650">
    <property type="entry name" value="Peptidase_M20_dimer"/>
</dbReference>
<keyword evidence="3" id="KW-0464">Manganese</keyword>
<dbReference type="NCBIfam" id="TIGR01891">
    <property type="entry name" value="amidohydrolases"/>
    <property type="match status" value="1"/>
</dbReference>
<dbReference type="Pfam" id="PF07687">
    <property type="entry name" value="M20_dimer"/>
    <property type="match status" value="1"/>
</dbReference>
<name>A0A371B0S8_9BRAD</name>
<dbReference type="PANTHER" id="PTHR11014">
    <property type="entry name" value="PEPTIDASE M20 FAMILY MEMBER"/>
    <property type="match status" value="1"/>
</dbReference>
<dbReference type="EMBL" id="QRGO01000003">
    <property type="protein sequence ID" value="RDV01137.1"/>
    <property type="molecule type" value="Genomic_DNA"/>
</dbReference>
<evidence type="ECO:0000259" key="4">
    <source>
        <dbReference type="Pfam" id="PF07687"/>
    </source>
</evidence>
<keyword evidence="2 5" id="KW-0378">Hydrolase</keyword>
<dbReference type="OrthoDB" id="9777385at2"/>
<evidence type="ECO:0000256" key="3">
    <source>
        <dbReference type="PIRSR" id="PIRSR005962-1"/>
    </source>
</evidence>
<feature type="binding site" evidence="3">
    <location>
        <position position="165"/>
    </location>
    <ligand>
        <name>Mn(2+)</name>
        <dbReference type="ChEBI" id="CHEBI:29035"/>
        <label>2</label>
    </ligand>
</feature>
<protein>
    <submittedName>
        <fullName evidence="5">Amidohydrolase</fullName>
    </submittedName>
</protein>
<dbReference type="PANTHER" id="PTHR11014:SF63">
    <property type="entry name" value="METALLOPEPTIDASE, PUTATIVE (AFU_ORTHOLOGUE AFUA_6G09600)-RELATED"/>
    <property type="match status" value="1"/>
</dbReference>
<gene>
    <name evidence="5" type="ORF">DXH78_18035</name>
</gene>
<dbReference type="Gene3D" id="3.40.630.10">
    <property type="entry name" value="Zn peptidases"/>
    <property type="match status" value="1"/>
</dbReference>
<dbReference type="Pfam" id="PF01546">
    <property type="entry name" value="Peptidase_M20"/>
    <property type="match status" value="1"/>
</dbReference>
<feature type="binding site" evidence="3">
    <location>
        <position position="139"/>
    </location>
    <ligand>
        <name>Mn(2+)</name>
        <dbReference type="ChEBI" id="CHEBI:29035"/>
        <label>2</label>
    </ligand>
</feature>
<dbReference type="InterPro" id="IPR002933">
    <property type="entry name" value="Peptidase_M20"/>
</dbReference>
<evidence type="ECO:0000313" key="6">
    <source>
        <dbReference type="Proteomes" id="UP000263993"/>
    </source>
</evidence>
<reference evidence="6" key="1">
    <citation type="submission" date="2018-08" db="EMBL/GenBank/DDBJ databases">
        <authorList>
            <person name="Kim S.-J."/>
            <person name="Jung G.-Y."/>
        </authorList>
    </citation>
    <scope>NUCLEOTIDE SEQUENCE [LARGE SCALE GENOMIC DNA]</scope>
    <source>
        <strain evidence="6">GY_H</strain>
    </source>
</reference>